<dbReference type="Proteomes" id="UP001204851">
    <property type="component" value="Unassembled WGS sequence"/>
</dbReference>
<protein>
    <submittedName>
        <fullName evidence="1">Uncharacterized protein</fullName>
    </submittedName>
</protein>
<evidence type="ECO:0000313" key="1">
    <source>
        <dbReference type="EMBL" id="MCO5977585.1"/>
    </source>
</evidence>
<name>A0ABT1BMY1_9BURK</name>
<dbReference type="EMBL" id="JAMXMC010000007">
    <property type="protein sequence ID" value="MCO5977585.1"/>
    <property type="molecule type" value="Genomic_DNA"/>
</dbReference>
<keyword evidence="2" id="KW-1185">Reference proteome</keyword>
<accession>A0ABT1BMY1</accession>
<reference evidence="1 2" key="1">
    <citation type="submission" date="2022-06" db="EMBL/GenBank/DDBJ databases">
        <title>Ideonella sp. NS12-5 Genome sequencing and assembly.</title>
        <authorList>
            <person name="Jung Y."/>
        </authorList>
    </citation>
    <scope>NUCLEOTIDE SEQUENCE [LARGE SCALE GENOMIC DNA]</scope>
    <source>
        <strain evidence="1 2">NS12-5</strain>
    </source>
</reference>
<dbReference type="RefSeq" id="WP_252770090.1">
    <property type="nucleotide sequence ID" value="NZ_JAMXMC010000007.1"/>
</dbReference>
<organism evidence="1 2">
    <name type="scientific">Ideonella oryzae</name>
    <dbReference type="NCBI Taxonomy" id="2937441"/>
    <lineage>
        <taxon>Bacteria</taxon>
        <taxon>Pseudomonadati</taxon>
        <taxon>Pseudomonadota</taxon>
        <taxon>Betaproteobacteria</taxon>
        <taxon>Burkholderiales</taxon>
        <taxon>Sphaerotilaceae</taxon>
        <taxon>Ideonella</taxon>
    </lineage>
</organism>
<proteinExistence type="predicted"/>
<evidence type="ECO:0000313" key="2">
    <source>
        <dbReference type="Proteomes" id="UP001204851"/>
    </source>
</evidence>
<sequence>MHDDDTLTAWLAQAWDSHDQDPAALADALQARAPRLPDGADGAELVRLARHVMLAHLADGDRLQAFIHALPDHAGLQQARARAGWALATWQERTPALALADEVAWSLLGDVLQARCRVGRASEVLALLTAREAQACDHPVPAARRAFAANCNNTAQALRLGPRGDAQGDAAMIALAQLARRAWQAAGGWLEVERADYQLALCHAAAGQGEPALRHAQACLDACASQGADAMERFFAHECAVHAARSAGRPAEQLAHRQAMQALLSQIDEPSTQAWCAEVLAGLPS</sequence>
<gene>
    <name evidence="1" type="ORF">M0L44_12825</name>
</gene>
<comment type="caution">
    <text evidence="1">The sequence shown here is derived from an EMBL/GenBank/DDBJ whole genome shotgun (WGS) entry which is preliminary data.</text>
</comment>